<evidence type="ECO:0000313" key="2">
    <source>
        <dbReference type="EMBL" id="RIH64365.1"/>
    </source>
</evidence>
<evidence type="ECO:0000256" key="1">
    <source>
        <dbReference type="SAM" id="Phobius"/>
    </source>
</evidence>
<dbReference type="InterPro" id="IPR007437">
    <property type="entry name" value="DUF486"/>
</dbReference>
<protein>
    <recommendedName>
        <fullName evidence="4">DMT family protein</fullName>
    </recommendedName>
</protein>
<evidence type="ECO:0008006" key="4">
    <source>
        <dbReference type="Google" id="ProtNLM"/>
    </source>
</evidence>
<organism evidence="2 3">
    <name type="scientific">Mariniphaga sediminis</name>
    <dbReference type="NCBI Taxonomy" id="1628158"/>
    <lineage>
        <taxon>Bacteria</taxon>
        <taxon>Pseudomonadati</taxon>
        <taxon>Bacteroidota</taxon>
        <taxon>Bacteroidia</taxon>
        <taxon>Marinilabiliales</taxon>
        <taxon>Prolixibacteraceae</taxon>
        <taxon>Mariniphaga</taxon>
    </lineage>
</organism>
<dbReference type="EMBL" id="QWET01000011">
    <property type="protein sequence ID" value="RIH64365.1"/>
    <property type="molecule type" value="Genomic_DNA"/>
</dbReference>
<dbReference type="AlphaFoldDB" id="A0A399CX96"/>
<dbReference type="Proteomes" id="UP000266441">
    <property type="component" value="Unassembled WGS sequence"/>
</dbReference>
<dbReference type="RefSeq" id="WP_119350790.1">
    <property type="nucleotide sequence ID" value="NZ_JBFHKJ010000192.1"/>
</dbReference>
<feature type="transmembrane region" description="Helical" evidence="1">
    <location>
        <begin position="78"/>
        <end position="96"/>
    </location>
</feature>
<feature type="transmembrane region" description="Helical" evidence="1">
    <location>
        <begin position="103"/>
        <end position="120"/>
    </location>
</feature>
<accession>A0A399CX96</accession>
<name>A0A399CX96_9BACT</name>
<evidence type="ECO:0000313" key="3">
    <source>
        <dbReference type="Proteomes" id="UP000266441"/>
    </source>
</evidence>
<dbReference type="PIRSF" id="PIRSF021239">
    <property type="entry name" value="UCP021239"/>
    <property type="match status" value="1"/>
</dbReference>
<feature type="transmembrane region" description="Helical" evidence="1">
    <location>
        <begin position="32"/>
        <end position="55"/>
    </location>
</feature>
<reference evidence="2 3" key="1">
    <citation type="journal article" date="2015" name="Int. J. Syst. Evol. Microbiol.">
        <title>Mariniphaga sediminis sp. nov., isolated from coastal sediment.</title>
        <authorList>
            <person name="Wang F.Q."/>
            <person name="Shen Q.Y."/>
            <person name="Chen G.J."/>
            <person name="Du Z.J."/>
        </authorList>
    </citation>
    <scope>NUCLEOTIDE SEQUENCE [LARGE SCALE GENOMIC DNA]</scope>
    <source>
        <strain evidence="2 3">SY21</strain>
    </source>
</reference>
<gene>
    <name evidence="2" type="ORF">D1164_14840</name>
</gene>
<feature type="transmembrane region" description="Helical" evidence="1">
    <location>
        <begin position="6"/>
        <end position="25"/>
    </location>
</feature>
<keyword evidence="1" id="KW-1133">Transmembrane helix</keyword>
<keyword evidence="1" id="KW-0472">Membrane</keyword>
<keyword evidence="1" id="KW-0812">Transmembrane</keyword>
<dbReference type="Pfam" id="PF04342">
    <property type="entry name" value="DMT_6"/>
    <property type="match status" value="1"/>
</dbReference>
<proteinExistence type="predicted"/>
<keyword evidence="3" id="KW-1185">Reference proteome</keyword>
<dbReference type="PANTHER" id="PTHR38482">
    <property type="entry name" value="DMT FAMILY PROTEIN"/>
    <property type="match status" value="1"/>
</dbReference>
<sequence>MKSVYTILLLVMSNIFMTFAWYGHLKFKEFKWFGALPLVTVVLISWGMALFEYFFQVPANRIGFKENGGPFTLVELKVIQEVTTLVIFMLFTLLFFKNETFRINHFIGFIFLILAVYFIFKK</sequence>
<comment type="caution">
    <text evidence="2">The sequence shown here is derived from an EMBL/GenBank/DDBJ whole genome shotgun (WGS) entry which is preliminary data.</text>
</comment>
<dbReference type="OrthoDB" id="9805206at2"/>
<dbReference type="PANTHER" id="PTHR38482:SF1">
    <property type="entry name" value="DMT FAMILY PROTEIN"/>
    <property type="match status" value="1"/>
</dbReference>